<sequence length="159" mass="15608">MTVKGVLAIVLAAGFIHAAAGSALAASGVNVGVLKCTVDGGVGLIFGSSKDMKCNFAPAEGGAESAYHGTVTKVGIDIGVTEKSYITWVVFAPGKLKPNALIGTYVGATADVAIGVGLGANVLVGGFEKSIALQPLSVSGEEGLNVAVGIGAIELKAGH</sequence>
<dbReference type="EMBL" id="JAENHL010000006">
    <property type="protein sequence ID" value="MBK1866357.1"/>
    <property type="molecule type" value="Genomic_DNA"/>
</dbReference>
<keyword evidence="2" id="KW-1185">Reference proteome</keyword>
<name>A0ACC5R188_9HYPH</name>
<organism evidence="1 2">
    <name type="scientific">Taklimakanibacter albus</name>
    <dbReference type="NCBI Taxonomy" id="2800327"/>
    <lineage>
        <taxon>Bacteria</taxon>
        <taxon>Pseudomonadati</taxon>
        <taxon>Pseudomonadota</taxon>
        <taxon>Alphaproteobacteria</taxon>
        <taxon>Hyphomicrobiales</taxon>
        <taxon>Aestuariivirgaceae</taxon>
        <taxon>Taklimakanibacter</taxon>
    </lineage>
</organism>
<protein>
    <submittedName>
        <fullName evidence="1">DUF992 domain-containing protein</fullName>
    </submittedName>
</protein>
<evidence type="ECO:0000313" key="2">
    <source>
        <dbReference type="Proteomes" id="UP000616151"/>
    </source>
</evidence>
<evidence type="ECO:0000313" key="1">
    <source>
        <dbReference type="EMBL" id="MBK1866357.1"/>
    </source>
</evidence>
<accession>A0ACC5R188</accession>
<reference evidence="1" key="1">
    <citation type="submission" date="2021-01" db="EMBL/GenBank/DDBJ databases">
        <authorList>
            <person name="Sun Q."/>
        </authorList>
    </citation>
    <scope>NUCLEOTIDE SEQUENCE</scope>
    <source>
        <strain evidence="1">YIM B02566</strain>
    </source>
</reference>
<gene>
    <name evidence="1" type="ORF">JHL16_08340</name>
</gene>
<comment type="caution">
    <text evidence="1">The sequence shown here is derived from an EMBL/GenBank/DDBJ whole genome shotgun (WGS) entry which is preliminary data.</text>
</comment>
<dbReference type="Proteomes" id="UP000616151">
    <property type="component" value="Unassembled WGS sequence"/>
</dbReference>
<proteinExistence type="predicted"/>